<dbReference type="InterPro" id="IPR008983">
    <property type="entry name" value="Tumour_necrosis_fac-like_dom"/>
</dbReference>
<dbReference type="OrthoDB" id="5980568at2759"/>
<feature type="chain" id="PRO_5040909924" evidence="5">
    <location>
        <begin position="25"/>
        <end position="171"/>
    </location>
</feature>
<evidence type="ECO:0000256" key="1">
    <source>
        <dbReference type="ARBA" id="ARBA00004370"/>
    </source>
</evidence>
<feature type="domain" description="THD" evidence="6">
    <location>
        <begin position="44"/>
        <end position="171"/>
    </location>
</feature>
<evidence type="ECO:0000256" key="3">
    <source>
        <dbReference type="ARBA" id="ARBA00022514"/>
    </source>
</evidence>
<evidence type="ECO:0000256" key="4">
    <source>
        <dbReference type="ARBA" id="ARBA00023136"/>
    </source>
</evidence>
<name>A0A9X0DE96_9CNID</name>
<feature type="signal peptide" evidence="5">
    <location>
        <begin position="1"/>
        <end position="24"/>
    </location>
</feature>
<proteinExistence type="inferred from homology"/>
<dbReference type="Proteomes" id="UP001163046">
    <property type="component" value="Unassembled WGS sequence"/>
</dbReference>
<accession>A0A9X0DE96</accession>
<keyword evidence="4" id="KW-0472">Membrane</keyword>
<dbReference type="InterPro" id="IPR006052">
    <property type="entry name" value="TNF_dom"/>
</dbReference>
<keyword evidence="3" id="KW-0202">Cytokine</keyword>
<dbReference type="EMBL" id="MU825396">
    <property type="protein sequence ID" value="KAJ7394784.1"/>
    <property type="molecule type" value="Genomic_DNA"/>
</dbReference>
<dbReference type="GO" id="GO:0005125">
    <property type="term" value="F:cytokine activity"/>
    <property type="evidence" value="ECO:0007669"/>
    <property type="project" value="UniProtKB-KW"/>
</dbReference>
<dbReference type="Gene3D" id="2.60.120.40">
    <property type="match status" value="1"/>
</dbReference>
<keyword evidence="8" id="KW-1185">Reference proteome</keyword>
<gene>
    <name evidence="7" type="primary">tnfsf10l_1</name>
    <name evidence="7" type="ORF">OS493_000618</name>
</gene>
<evidence type="ECO:0000313" key="7">
    <source>
        <dbReference type="EMBL" id="KAJ7394784.1"/>
    </source>
</evidence>
<evidence type="ECO:0000259" key="6">
    <source>
        <dbReference type="PROSITE" id="PS50049"/>
    </source>
</evidence>
<organism evidence="7 8">
    <name type="scientific">Desmophyllum pertusum</name>
    <dbReference type="NCBI Taxonomy" id="174260"/>
    <lineage>
        <taxon>Eukaryota</taxon>
        <taxon>Metazoa</taxon>
        <taxon>Cnidaria</taxon>
        <taxon>Anthozoa</taxon>
        <taxon>Hexacorallia</taxon>
        <taxon>Scleractinia</taxon>
        <taxon>Caryophylliina</taxon>
        <taxon>Caryophylliidae</taxon>
        <taxon>Desmophyllum</taxon>
    </lineage>
</organism>
<dbReference type="PANTHER" id="PTHR11471">
    <property type="entry name" value="TUMOR NECROSIS FACTOR FAMILY MEMBER"/>
    <property type="match status" value="1"/>
</dbReference>
<comment type="similarity">
    <text evidence="2">Belongs to the tumor necrosis factor family.</text>
</comment>
<dbReference type="Pfam" id="PF00229">
    <property type="entry name" value="TNF"/>
    <property type="match status" value="1"/>
</dbReference>
<dbReference type="PROSITE" id="PS50049">
    <property type="entry name" value="THD_2"/>
    <property type="match status" value="1"/>
</dbReference>
<dbReference type="GO" id="GO:0005615">
    <property type="term" value="C:extracellular space"/>
    <property type="evidence" value="ECO:0007669"/>
    <property type="project" value="UniProtKB-KW"/>
</dbReference>
<sequence>MASTRMMCIAFLIFAAILNKEILARSIQLDDIDVYQREQDSNKPSAHIESAKKYNVIYAANQVITDWSDDGPNSHLEGGMKYQNGKLIVPTAGRYYIYAQINYQSDARVLVEVNDKPVTMLQSPTSGDDRGTLYTGGVFKLKAGDFITLKVSHSSPIYMYTYDTYFGAFLI</sequence>
<reference evidence="7" key="1">
    <citation type="submission" date="2023-01" db="EMBL/GenBank/DDBJ databases">
        <title>Genome assembly of the deep-sea coral Lophelia pertusa.</title>
        <authorList>
            <person name="Herrera S."/>
            <person name="Cordes E."/>
        </authorList>
    </citation>
    <scope>NUCLEOTIDE SEQUENCE</scope>
    <source>
        <strain evidence="7">USNM1676648</strain>
        <tissue evidence="7">Polyp</tissue>
    </source>
</reference>
<dbReference type="GO" id="GO:0006955">
    <property type="term" value="P:immune response"/>
    <property type="evidence" value="ECO:0007669"/>
    <property type="project" value="InterPro"/>
</dbReference>
<dbReference type="SMART" id="SM00207">
    <property type="entry name" value="TNF"/>
    <property type="match status" value="1"/>
</dbReference>
<dbReference type="AlphaFoldDB" id="A0A9X0DE96"/>
<comment type="subcellular location">
    <subcellularLocation>
        <location evidence="1">Membrane</location>
    </subcellularLocation>
</comment>
<evidence type="ECO:0000256" key="2">
    <source>
        <dbReference type="ARBA" id="ARBA00008670"/>
    </source>
</evidence>
<evidence type="ECO:0000313" key="8">
    <source>
        <dbReference type="Proteomes" id="UP001163046"/>
    </source>
</evidence>
<dbReference type="SUPFAM" id="SSF49842">
    <property type="entry name" value="TNF-like"/>
    <property type="match status" value="1"/>
</dbReference>
<dbReference type="GO" id="GO:0016020">
    <property type="term" value="C:membrane"/>
    <property type="evidence" value="ECO:0007669"/>
    <property type="project" value="UniProtKB-SubCell"/>
</dbReference>
<keyword evidence="5" id="KW-0732">Signal</keyword>
<dbReference type="PANTHER" id="PTHR11471:SF13">
    <property type="entry name" value="TNF FAMILY PROFILE DOMAIN-CONTAINING PROTEIN"/>
    <property type="match status" value="1"/>
</dbReference>
<dbReference type="GO" id="GO:0005164">
    <property type="term" value="F:tumor necrosis factor receptor binding"/>
    <property type="evidence" value="ECO:0007669"/>
    <property type="project" value="InterPro"/>
</dbReference>
<protein>
    <submittedName>
        <fullName evidence="7">Tumor necrosis factor (Ligand) super, member</fullName>
    </submittedName>
</protein>
<comment type="caution">
    <text evidence="7">The sequence shown here is derived from an EMBL/GenBank/DDBJ whole genome shotgun (WGS) entry which is preliminary data.</text>
</comment>
<evidence type="ECO:0000256" key="5">
    <source>
        <dbReference type="SAM" id="SignalP"/>
    </source>
</evidence>